<keyword evidence="1" id="KW-0812">Transmembrane</keyword>
<dbReference type="HOGENOM" id="CLU_2532360_0_0_1"/>
<dbReference type="KEGG" id="ptm:GSPATT00026814001"/>
<protein>
    <submittedName>
        <fullName evidence="2">Uncharacterized protein</fullName>
    </submittedName>
</protein>
<keyword evidence="1" id="KW-1133">Transmembrane helix</keyword>
<dbReference type="RefSeq" id="XP_001461863.1">
    <property type="nucleotide sequence ID" value="XM_001461826.1"/>
</dbReference>
<dbReference type="Proteomes" id="UP000000600">
    <property type="component" value="Unassembled WGS sequence"/>
</dbReference>
<dbReference type="AlphaFoldDB" id="A0EGP9"/>
<evidence type="ECO:0000313" key="3">
    <source>
        <dbReference type="Proteomes" id="UP000000600"/>
    </source>
</evidence>
<keyword evidence="3" id="KW-1185">Reference proteome</keyword>
<dbReference type="EMBL" id="CT868677">
    <property type="protein sequence ID" value="CAK94490.1"/>
    <property type="molecule type" value="Genomic_DNA"/>
</dbReference>
<keyword evidence="1" id="KW-0472">Membrane</keyword>
<dbReference type="InParanoid" id="A0EGP9"/>
<accession>A0EGP9</accession>
<sequence length="84" mass="9923">MINISKQSQKDSMITLMSMNNVCFIGLIILRSGKMEQWRISYLMKKSIIITDRQLSEPMINWMKSQAGQEEEYYEKEAEGRRGR</sequence>
<reference evidence="2 3" key="1">
    <citation type="journal article" date="2006" name="Nature">
        <title>Global trends of whole-genome duplications revealed by the ciliate Paramecium tetraurelia.</title>
        <authorList>
            <consortium name="Genoscope"/>
            <person name="Aury J.-M."/>
            <person name="Jaillon O."/>
            <person name="Duret L."/>
            <person name="Noel B."/>
            <person name="Jubin C."/>
            <person name="Porcel B.M."/>
            <person name="Segurens B."/>
            <person name="Daubin V."/>
            <person name="Anthouard V."/>
            <person name="Aiach N."/>
            <person name="Arnaiz O."/>
            <person name="Billaut A."/>
            <person name="Beisson J."/>
            <person name="Blanc I."/>
            <person name="Bouhouche K."/>
            <person name="Camara F."/>
            <person name="Duharcourt S."/>
            <person name="Guigo R."/>
            <person name="Gogendeau D."/>
            <person name="Katinka M."/>
            <person name="Keller A.-M."/>
            <person name="Kissmehl R."/>
            <person name="Klotz C."/>
            <person name="Koll F."/>
            <person name="Le Moue A."/>
            <person name="Lepere C."/>
            <person name="Malinsky S."/>
            <person name="Nowacki M."/>
            <person name="Nowak J.K."/>
            <person name="Plattner H."/>
            <person name="Poulain J."/>
            <person name="Ruiz F."/>
            <person name="Serrano V."/>
            <person name="Zagulski M."/>
            <person name="Dessen P."/>
            <person name="Betermier M."/>
            <person name="Weissenbach J."/>
            <person name="Scarpelli C."/>
            <person name="Schachter V."/>
            <person name="Sperling L."/>
            <person name="Meyer E."/>
            <person name="Cohen J."/>
            <person name="Wincker P."/>
        </authorList>
    </citation>
    <scope>NUCLEOTIDE SEQUENCE [LARGE SCALE GENOMIC DNA]</scope>
    <source>
        <strain evidence="2 3">Stock d4-2</strain>
    </source>
</reference>
<evidence type="ECO:0000313" key="2">
    <source>
        <dbReference type="EMBL" id="CAK94490.1"/>
    </source>
</evidence>
<organism evidence="2 3">
    <name type="scientific">Paramecium tetraurelia</name>
    <dbReference type="NCBI Taxonomy" id="5888"/>
    <lineage>
        <taxon>Eukaryota</taxon>
        <taxon>Sar</taxon>
        <taxon>Alveolata</taxon>
        <taxon>Ciliophora</taxon>
        <taxon>Intramacronucleata</taxon>
        <taxon>Oligohymenophorea</taxon>
        <taxon>Peniculida</taxon>
        <taxon>Parameciidae</taxon>
        <taxon>Paramecium</taxon>
    </lineage>
</organism>
<name>A0EGP9_PARTE</name>
<evidence type="ECO:0000256" key="1">
    <source>
        <dbReference type="SAM" id="Phobius"/>
    </source>
</evidence>
<proteinExistence type="predicted"/>
<feature type="transmembrane region" description="Helical" evidence="1">
    <location>
        <begin position="12"/>
        <end position="30"/>
    </location>
</feature>
<dbReference type="GeneID" id="5047648"/>
<gene>
    <name evidence="2" type="ORF">GSPATT00026814001</name>
</gene>